<dbReference type="EMBL" id="UYRU01103770">
    <property type="protein sequence ID" value="VDN42146.1"/>
    <property type="molecule type" value="Genomic_DNA"/>
</dbReference>
<evidence type="ECO:0000313" key="1">
    <source>
        <dbReference type="EMBL" id="VDN42146.1"/>
    </source>
</evidence>
<organism evidence="1 2">
    <name type="scientific">Dibothriocephalus latus</name>
    <name type="common">Fish tapeworm</name>
    <name type="synonym">Diphyllobothrium latum</name>
    <dbReference type="NCBI Taxonomy" id="60516"/>
    <lineage>
        <taxon>Eukaryota</taxon>
        <taxon>Metazoa</taxon>
        <taxon>Spiralia</taxon>
        <taxon>Lophotrochozoa</taxon>
        <taxon>Platyhelminthes</taxon>
        <taxon>Cestoda</taxon>
        <taxon>Eucestoda</taxon>
        <taxon>Diphyllobothriidea</taxon>
        <taxon>Diphyllobothriidae</taxon>
        <taxon>Dibothriocephalus</taxon>
    </lineage>
</organism>
<sequence>MHRATSPLYQDEPLIRSVVRQTPLGNGQVRQQSTRSAYDVYSVPNAVALNEPSATGRLSAAVEVSGSTASLPACASSIRKFRIPLAYS</sequence>
<dbReference type="Proteomes" id="UP000281553">
    <property type="component" value="Unassembled WGS sequence"/>
</dbReference>
<dbReference type="AlphaFoldDB" id="A0A3P7RG50"/>
<accession>A0A3P7RG50</accession>
<name>A0A3P7RG50_DIBLA</name>
<protein>
    <submittedName>
        <fullName evidence="1">Uncharacterized protein</fullName>
    </submittedName>
</protein>
<dbReference type="OrthoDB" id="10502419at2759"/>
<keyword evidence="2" id="KW-1185">Reference proteome</keyword>
<proteinExistence type="predicted"/>
<reference evidence="1 2" key="1">
    <citation type="submission" date="2018-11" db="EMBL/GenBank/DDBJ databases">
        <authorList>
            <consortium name="Pathogen Informatics"/>
        </authorList>
    </citation>
    <scope>NUCLEOTIDE SEQUENCE [LARGE SCALE GENOMIC DNA]</scope>
</reference>
<gene>
    <name evidence="1" type="ORF">DILT_LOCUS18749</name>
</gene>
<evidence type="ECO:0000313" key="2">
    <source>
        <dbReference type="Proteomes" id="UP000281553"/>
    </source>
</evidence>